<dbReference type="EMBL" id="LR536450">
    <property type="protein sequence ID" value="VFU09109.1"/>
    <property type="molecule type" value="Genomic_DNA"/>
</dbReference>
<dbReference type="AlphaFoldDB" id="A0A4U8Z1E1"/>
<accession>A0A4U8Z1E1</accession>
<dbReference type="KEGG" id="mtun:MTUNDRAET4_2216"/>
<proteinExistence type="predicted"/>
<evidence type="ECO:0000313" key="2">
    <source>
        <dbReference type="EMBL" id="VFU09109.1"/>
    </source>
</evidence>
<gene>
    <name evidence="2" type="ORF">MTUNDRAET4_2216</name>
</gene>
<evidence type="ECO:0000313" key="3">
    <source>
        <dbReference type="Proteomes" id="UP000294360"/>
    </source>
</evidence>
<evidence type="ECO:0000256" key="1">
    <source>
        <dbReference type="SAM" id="MobiDB-lite"/>
    </source>
</evidence>
<dbReference type="Proteomes" id="UP000294360">
    <property type="component" value="Chromosome"/>
</dbReference>
<name>A0A4U8Z1E1_METTU</name>
<organism evidence="2 3">
    <name type="scientific">Methylocella tundrae</name>
    <dbReference type="NCBI Taxonomy" id="227605"/>
    <lineage>
        <taxon>Bacteria</taxon>
        <taxon>Pseudomonadati</taxon>
        <taxon>Pseudomonadota</taxon>
        <taxon>Alphaproteobacteria</taxon>
        <taxon>Hyphomicrobiales</taxon>
        <taxon>Beijerinckiaceae</taxon>
        <taxon>Methylocella</taxon>
    </lineage>
</organism>
<reference evidence="2 3" key="1">
    <citation type="submission" date="2019-03" db="EMBL/GenBank/DDBJ databases">
        <authorList>
            <person name="Kox A.R. M."/>
        </authorList>
    </citation>
    <scope>NUCLEOTIDE SEQUENCE [LARGE SCALE GENOMIC DNA]</scope>
    <source>
        <strain evidence="2">MTUNDRAET4 annotated genome</strain>
    </source>
</reference>
<sequence length="90" mass="10172">MEGPYIREFEKYPHFHAAYWSFPSVVRWVAERTEKSANGVYVDQDHIVPALTEIQKALKSGAARRGAARCERGRFTHSPKAAKPPTWAAS</sequence>
<protein>
    <submittedName>
        <fullName evidence="2">Uncharacterized protein</fullName>
    </submittedName>
</protein>
<feature type="region of interest" description="Disordered" evidence="1">
    <location>
        <begin position="68"/>
        <end position="90"/>
    </location>
</feature>